<feature type="chain" id="PRO_5016027476" evidence="2">
    <location>
        <begin position="34"/>
        <end position="337"/>
    </location>
</feature>
<evidence type="ECO:0000256" key="2">
    <source>
        <dbReference type="SAM" id="SignalP"/>
    </source>
</evidence>
<keyword evidence="4" id="KW-1185">Reference proteome</keyword>
<dbReference type="SUPFAM" id="SSF53850">
    <property type="entry name" value="Periplasmic binding protein-like II"/>
    <property type="match status" value="1"/>
</dbReference>
<name>A0A2W7I0A8_9PROT</name>
<dbReference type="Pfam" id="PF03401">
    <property type="entry name" value="TctC"/>
    <property type="match status" value="1"/>
</dbReference>
<dbReference type="RefSeq" id="WP_111400238.1">
    <property type="nucleotide sequence ID" value="NZ_QKYU01000033.1"/>
</dbReference>
<accession>A0A2W7I0A8</accession>
<dbReference type="InterPro" id="IPR005064">
    <property type="entry name" value="BUG"/>
</dbReference>
<dbReference type="Gene3D" id="3.40.190.10">
    <property type="entry name" value="Periplasmic binding protein-like II"/>
    <property type="match status" value="1"/>
</dbReference>
<dbReference type="EMBL" id="QKYU01000033">
    <property type="protein sequence ID" value="PZW38892.1"/>
    <property type="molecule type" value="Genomic_DNA"/>
</dbReference>
<evidence type="ECO:0000313" key="3">
    <source>
        <dbReference type="EMBL" id="PZW38892.1"/>
    </source>
</evidence>
<dbReference type="PIRSF" id="PIRSF017082">
    <property type="entry name" value="YflP"/>
    <property type="match status" value="1"/>
</dbReference>
<dbReference type="Proteomes" id="UP000249688">
    <property type="component" value="Unassembled WGS sequence"/>
</dbReference>
<dbReference type="PANTHER" id="PTHR42928">
    <property type="entry name" value="TRICARBOXYLATE-BINDING PROTEIN"/>
    <property type="match status" value="1"/>
</dbReference>
<proteinExistence type="inferred from homology"/>
<dbReference type="Gene3D" id="3.40.190.150">
    <property type="entry name" value="Bordetella uptake gene, domain 1"/>
    <property type="match status" value="1"/>
</dbReference>
<comment type="similarity">
    <text evidence="1">Belongs to the UPF0065 (bug) family.</text>
</comment>
<reference evidence="3 4" key="1">
    <citation type="submission" date="2018-06" db="EMBL/GenBank/DDBJ databases">
        <title>Genomic Encyclopedia of Archaeal and Bacterial Type Strains, Phase II (KMG-II): from individual species to whole genera.</title>
        <authorList>
            <person name="Goeker M."/>
        </authorList>
    </citation>
    <scope>NUCLEOTIDE SEQUENCE [LARGE SCALE GENOMIC DNA]</scope>
    <source>
        <strain evidence="3 4">DSM 24525</strain>
    </source>
</reference>
<dbReference type="InterPro" id="IPR042100">
    <property type="entry name" value="Bug_dom1"/>
</dbReference>
<keyword evidence="3" id="KW-0675">Receptor</keyword>
<evidence type="ECO:0000256" key="1">
    <source>
        <dbReference type="ARBA" id="ARBA00006987"/>
    </source>
</evidence>
<evidence type="ECO:0000313" key="4">
    <source>
        <dbReference type="Proteomes" id="UP000249688"/>
    </source>
</evidence>
<dbReference type="CDD" id="cd13578">
    <property type="entry name" value="PBP2_Bug27"/>
    <property type="match status" value="1"/>
</dbReference>
<keyword evidence="2" id="KW-0732">Signal</keyword>
<dbReference type="PANTHER" id="PTHR42928:SF5">
    <property type="entry name" value="BLR1237 PROTEIN"/>
    <property type="match status" value="1"/>
</dbReference>
<gene>
    <name evidence="3" type="ORF">C8P66_1338</name>
</gene>
<dbReference type="OrthoDB" id="9780943at2"/>
<organism evidence="3 4">
    <name type="scientific">Humitalea rosea</name>
    <dbReference type="NCBI Taxonomy" id="990373"/>
    <lineage>
        <taxon>Bacteria</taxon>
        <taxon>Pseudomonadati</taxon>
        <taxon>Pseudomonadota</taxon>
        <taxon>Alphaproteobacteria</taxon>
        <taxon>Acetobacterales</taxon>
        <taxon>Roseomonadaceae</taxon>
        <taxon>Humitalea</taxon>
    </lineage>
</organism>
<sequence>MTVMTGSPLTSASRRSLLALLSLAAPWRAGAWAQGYPDRGYPDRPVRLYIGYPPGGGTDFVARIAASTLTQALRQQVLVINTPGASGAIALERVVRSPPDGHSLIMISAADTILPALRARLPFDMGRDLVPVAPTATGALGLVVNPALPARSVLELIALARARPGELNYGSPGVGNSQHLAGELFNRLADIRIVHVPFRGGAEAISATVSGDIQLCFASLSAALPLIESRRLRLLAVTPKVRSASVPETPTIWEAGLPGYDRSTWFGIAAPAGLPREILLVLNTALSAGMRGAETRQLLQGQGLEPMTATPEEFSAFVRSELTENAQLVRSMGIAAE</sequence>
<feature type="signal peptide" evidence="2">
    <location>
        <begin position="1"/>
        <end position="33"/>
    </location>
</feature>
<dbReference type="AlphaFoldDB" id="A0A2W7I0A8"/>
<protein>
    <submittedName>
        <fullName evidence="3">Tripartite-type tricarboxylate transporter receptor subunit TctC</fullName>
    </submittedName>
</protein>
<comment type="caution">
    <text evidence="3">The sequence shown here is derived from an EMBL/GenBank/DDBJ whole genome shotgun (WGS) entry which is preliminary data.</text>
</comment>